<organism evidence="6 7">
    <name type="scientific">Alkalicoccus urumqiensis</name>
    <name type="common">Bacillus urumqiensis</name>
    <dbReference type="NCBI Taxonomy" id="1548213"/>
    <lineage>
        <taxon>Bacteria</taxon>
        <taxon>Bacillati</taxon>
        <taxon>Bacillota</taxon>
        <taxon>Bacilli</taxon>
        <taxon>Bacillales</taxon>
        <taxon>Bacillaceae</taxon>
        <taxon>Alkalicoccus</taxon>
    </lineage>
</organism>
<comment type="similarity">
    <text evidence="2">Belongs to the peptidase M24B family.</text>
</comment>
<sequence>MKKWKDLQTAVNEYGLEALLVQTRSNVFYASGFDADPHERLIGVVIPAHGVPSVICPAMEKNQIHHVFPEAGIFTYEDGDDPWALTAKACGSIKKLGLESSISWGRLTALTDALPDTAFTEADELILSLRQRKTPEELAVLREAAAFADQGVEEGVRLLRTGITEMEVIAGIEHYLKKQGVREMSFQPMVLFGGGAGDPHGVPGTRELKPGDNVLMDLGVKWKGYCSDITRTVFYGHVEEKQEQIYQTVLAAQLKAVETASDASVCGEIDTAARQVINGAGYGSFFPHRIGHGMGIDVHEAPSMDASSQVPLEPGLVFTIEPGIYIPDEIGIRIEDDLVIKGGGAEVLTAYPKELQVVPVR</sequence>
<reference evidence="6 7" key="1">
    <citation type="submission" date="2018-03" db="EMBL/GenBank/DDBJ databases">
        <title>Bacillus urumqiensis sp. nov., a moderately haloalkaliphilic bacterium isolated from a salt lake.</title>
        <authorList>
            <person name="Zhao B."/>
            <person name="Liao Z."/>
        </authorList>
    </citation>
    <scope>NUCLEOTIDE SEQUENCE [LARGE SCALE GENOMIC DNA]</scope>
    <source>
        <strain evidence="6 7">BZ-SZ-XJ18</strain>
    </source>
</reference>
<dbReference type="CDD" id="cd01092">
    <property type="entry name" value="APP-like"/>
    <property type="match status" value="1"/>
</dbReference>
<keyword evidence="7" id="KW-1185">Reference proteome</keyword>
<dbReference type="AlphaFoldDB" id="A0A2P6MD81"/>
<dbReference type="Pfam" id="PF00557">
    <property type="entry name" value="Peptidase_M24"/>
    <property type="match status" value="1"/>
</dbReference>
<dbReference type="OrthoDB" id="9806388at2"/>
<name>A0A2P6MD81_ALKUR</name>
<evidence type="ECO:0000256" key="3">
    <source>
        <dbReference type="ARBA" id="ARBA00023211"/>
    </source>
</evidence>
<evidence type="ECO:0000313" key="6">
    <source>
        <dbReference type="EMBL" id="PRO64234.1"/>
    </source>
</evidence>
<dbReference type="PANTHER" id="PTHR46112:SF10">
    <property type="entry name" value="DIPEPTIDASE YKVY-RELATED"/>
    <property type="match status" value="1"/>
</dbReference>
<evidence type="ECO:0000256" key="2">
    <source>
        <dbReference type="ARBA" id="ARBA00008766"/>
    </source>
</evidence>
<dbReference type="Proteomes" id="UP000243650">
    <property type="component" value="Unassembled WGS sequence"/>
</dbReference>
<feature type="domain" description="Creatinase N-terminal" evidence="5">
    <location>
        <begin position="5"/>
        <end position="131"/>
    </location>
</feature>
<dbReference type="InterPro" id="IPR029149">
    <property type="entry name" value="Creatin/AminoP/Spt16_N"/>
</dbReference>
<dbReference type="InterPro" id="IPR050659">
    <property type="entry name" value="Peptidase_M24B"/>
</dbReference>
<dbReference type="RefSeq" id="WP_105960436.1">
    <property type="nucleotide sequence ID" value="NZ_PVNS01000022.1"/>
</dbReference>
<dbReference type="Pfam" id="PF01321">
    <property type="entry name" value="Creatinase_N"/>
    <property type="match status" value="1"/>
</dbReference>
<dbReference type="InterPro" id="IPR036005">
    <property type="entry name" value="Creatinase/aminopeptidase-like"/>
</dbReference>
<protein>
    <submittedName>
        <fullName evidence="6">Peptidase M24 family protein</fullName>
    </submittedName>
</protein>
<dbReference type="PANTHER" id="PTHR46112">
    <property type="entry name" value="AMINOPEPTIDASE"/>
    <property type="match status" value="1"/>
</dbReference>
<proteinExistence type="inferred from homology"/>
<evidence type="ECO:0000259" key="4">
    <source>
        <dbReference type="Pfam" id="PF00557"/>
    </source>
</evidence>
<keyword evidence="3" id="KW-0464">Manganese</keyword>
<dbReference type="InterPro" id="IPR000587">
    <property type="entry name" value="Creatinase_N"/>
</dbReference>
<gene>
    <name evidence="6" type="ORF">C6I21_15805</name>
</gene>
<comment type="cofactor">
    <cofactor evidence="1">
        <name>Mn(2+)</name>
        <dbReference type="ChEBI" id="CHEBI:29035"/>
    </cofactor>
</comment>
<dbReference type="EMBL" id="PVNS01000022">
    <property type="protein sequence ID" value="PRO64234.1"/>
    <property type="molecule type" value="Genomic_DNA"/>
</dbReference>
<dbReference type="InterPro" id="IPR000994">
    <property type="entry name" value="Pept_M24"/>
</dbReference>
<comment type="caution">
    <text evidence="6">The sequence shown here is derived from an EMBL/GenBank/DDBJ whole genome shotgun (WGS) entry which is preliminary data.</text>
</comment>
<dbReference type="Gene3D" id="3.90.230.10">
    <property type="entry name" value="Creatinase/methionine aminopeptidase superfamily"/>
    <property type="match status" value="1"/>
</dbReference>
<evidence type="ECO:0000313" key="7">
    <source>
        <dbReference type="Proteomes" id="UP000243650"/>
    </source>
</evidence>
<feature type="domain" description="Peptidase M24" evidence="4">
    <location>
        <begin position="141"/>
        <end position="341"/>
    </location>
</feature>
<dbReference type="Gene3D" id="3.40.350.10">
    <property type="entry name" value="Creatinase/prolidase N-terminal domain"/>
    <property type="match status" value="1"/>
</dbReference>
<accession>A0A2P6MD81</accession>
<evidence type="ECO:0000256" key="1">
    <source>
        <dbReference type="ARBA" id="ARBA00001936"/>
    </source>
</evidence>
<evidence type="ECO:0000259" key="5">
    <source>
        <dbReference type="Pfam" id="PF01321"/>
    </source>
</evidence>
<dbReference type="SUPFAM" id="SSF53092">
    <property type="entry name" value="Creatinase/prolidase N-terminal domain"/>
    <property type="match status" value="1"/>
</dbReference>
<dbReference type="SUPFAM" id="SSF55920">
    <property type="entry name" value="Creatinase/aminopeptidase"/>
    <property type="match status" value="1"/>
</dbReference>